<dbReference type="RefSeq" id="WP_338605473.1">
    <property type="nucleotide sequence ID" value="NZ_AP028679.1"/>
</dbReference>
<dbReference type="GO" id="GO:0031419">
    <property type="term" value="F:cobalamin binding"/>
    <property type="evidence" value="ECO:0007669"/>
    <property type="project" value="UniProtKB-KW"/>
</dbReference>
<evidence type="ECO:0000313" key="6">
    <source>
        <dbReference type="EMBL" id="BEQ13724.1"/>
    </source>
</evidence>
<comment type="cofactor">
    <cofactor evidence="1">
        <name>adenosylcob(III)alamin</name>
        <dbReference type="ChEBI" id="CHEBI:18408"/>
    </cofactor>
</comment>
<keyword evidence="3" id="KW-0560">Oxidoreductase</keyword>
<feature type="domain" description="B12-dependent ribonucleotide reductase insertion" evidence="5">
    <location>
        <begin position="135"/>
        <end position="205"/>
    </location>
</feature>
<evidence type="ECO:0000256" key="2">
    <source>
        <dbReference type="ARBA" id="ARBA00022628"/>
    </source>
</evidence>
<organism evidence="6 7">
    <name type="scientific">Desulfoferula mesophila</name>
    <dbReference type="NCBI Taxonomy" id="3058419"/>
    <lineage>
        <taxon>Bacteria</taxon>
        <taxon>Pseudomonadati</taxon>
        <taxon>Thermodesulfobacteriota</taxon>
        <taxon>Desulfarculia</taxon>
        <taxon>Desulfarculales</taxon>
        <taxon>Desulfarculaceae</taxon>
        <taxon>Desulfoferula</taxon>
    </lineage>
</organism>
<dbReference type="Proteomes" id="UP001366166">
    <property type="component" value="Chromosome"/>
</dbReference>
<protein>
    <recommendedName>
        <fullName evidence="5">B12-dependent ribonucleotide reductase insertion domain-containing protein</fullName>
    </recommendedName>
</protein>
<dbReference type="EMBL" id="AP028679">
    <property type="protein sequence ID" value="BEQ13724.1"/>
    <property type="molecule type" value="Genomic_DNA"/>
</dbReference>
<evidence type="ECO:0000256" key="4">
    <source>
        <dbReference type="ARBA" id="ARBA00023285"/>
    </source>
</evidence>
<sequence length="744" mass="83678">MSIWNLQEYVFASKYSRYNPALKRRETFDEAVERVLDMHRRHFGRKGLVVEDLLREVGRAMQKRLVLGSQRALQFGGEPILGKNARMYNCTTSYCDRSRFFQEALWLLLCGCGVGFSVQWHHIAKLPELAPPSGETLTYQIPDTIEGWADALGVLLSSYFTSEQPFAEYKGRVVEFDYSLIRAKGSPITGGAGKAPGPEPLKRSLELIRAHLDRVLARGHRRLRPIHAYDLLMHASDAVLSGGVRRSATICLFSPDDQEMATAKTGNWFVENPQRARSNNSALLLRGETGRERFQELMQAVKEFGEPGFVWADHRDITYNPCVEIGLFPQLDGVSGWAFCNLCEINMGRVDNEEKFAEAARAAAILGTLQADYTNFGYLGPVSEEIARREALLGVSMTGMMENPEVAFEPAIQRRMARLIVEVNGEVAERIGLAPAARATCIKPAGSTSCILGTSSGIHPHHARRYFRRAQAHEGEAIVDFFRQKNPLAVEESVWDPNGNSVVITFCIEANGHAKIRKELSPVELLEYVKLTKSNWIDAGRRPERCIQPFLSHNVSNTITVPEGQWDEVADFIYDNRNYFSGVSLLPHGGDLDYPQAPFCEVYTAEEVVAHYGVGAIMSSGLIVDGLHAFDDNLWEACDAALGRGHDLDALLKPDLPRRAMEAIEHVIFMRKDWVRRAHKFARNYFDGDMLRMTRCLKRVHNCKHWEDLQREYVNVDYTELIEECDNTKVEETIACGGGACEII</sequence>
<reference evidence="7" key="1">
    <citation type="journal article" date="2023" name="Arch. Microbiol.">
        <title>Desulfoferula mesophilus gen. nov. sp. nov., a mesophilic sulfate-reducing bacterium isolated from a brackish lake sediment.</title>
        <authorList>
            <person name="Watanabe T."/>
            <person name="Yabe T."/>
            <person name="Tsuji J.M."/>
            <person name="Fukui M."/>
        </authorList>
    </citation>
    <scope>NUCLEOTIDE SEQUENCE [LARGE SCALE GENOMIC DNA]</scope>
    <source>
        <strain evidence="7">12FAK</strain>
    </source>
</reference>
<dbReference type="InterPro" id="IPR050862">
    <property type="entry name" value="RdRp_reductase_class-2"/>
</dbReference>
<dbReference type="KEGG" id="dmp:FAK_07900"/>
<dbReference type="Gene3D" id="3.20.70.20">
    <property type="match status" value="2"/>
</dbReference>
<gene>
    <name evidence="6" type="ORF">FAK_07900</name>
</gene>
<dbReference type="PANTHER" id="PTHR43371:SF1">
    <property type="entry name" value="RIBONUCLEOSIDE-DIPHOSPHATE REDUCTASE"/>
    <property type="match status" value="1"/>
</dbReference>
<dbReference type="GO" id="GO:0004748">
    <property type="term" value="F:ribonucleoside-diphosphate reductase activity, thioredoxin disulfide as acceptor"/>
    <property type="evidence" value="ECO:0007669"/>
    <property type="project" value="TreeGrafter"/>
</dbReference>
<dbReference type="InterPro" id="IPR054158">
    <property type="entry name" value="RNR-II_ins_dom"/>
</dbReference>
<keyword evidence="7" id="KW-1185">Reference proteome</keyword>
<keyword evidence="2" id="KW-0846">Cobalamin</keyword>
<dbReference type="AlphaFoldDB" id="A0AAU9EEP4"/>
<accession>A0AAU9EEP4</accession>
<keyword evidence="4" id="KW-0170">Cobalt</keyword>
<proteinExistence type="predicted"/>
<dbReference type="SUPFAM" id="SSF51998">
    <property type="entry name" value="PFL-like glycyl radical enzymes"/>
    <property type="match status" value="1"/>
</dbReference>
<dbReference type="Pfam" id="PF21995">
    <property type="entry name" value="RNR-II_ins_dom"/>
    <property type="match status" value="1"/>
</dbReference>
<evidence type="ECO:0000313" key="7">
    <source>
        <dbReference type="Proteomes" id="UP001366166"/>
    </source>
</evidence>
<name>A0AAU9EEP4_9BACT</name>
<dbReference type="PANTHER" id="PTHR43371">
    <property type="entry name" value="VITAMIN B12-DEPENDENT RIBONUCLEOTIDE REDUCTASE"/>
    <property type="match status" value="1"/>
</dbReference>
<evidence type="ECO:0000256" key="1">
    <source>
        <dbReference type="ARBA" id="ARBA00001922"/>
    </source>
</evidence>
<evidence type="ECO:0000259" key="5">
    <source>
        <dbReference type="Pfam" id="PF21995"/>
    </source>
</evidence>
<evidence type="ECO:0000256" key="3">
    <source>
        <dbReference type="ARBA" id="ARBA00023002"/>
    </source>
</evidence>